<dbReference type="CDD" id="cd24054">
    <property type="entry name" value="ASKHA_NBD_AaPPX-GppA_MtPPX2-like"/>
    <property type="match status" value="1"/>
</dbReference>
<dbReference type="EMBL" id="WNKU01000004">
    <property type="protein sequence ID" value="MTV48476.1"/>
    <property type="molecule type" value="Genomic_DNA"/>
</dbReference>
<evidence type="ECO:0000259" key="3">
    <source>
        <dbReference type="Pfam" id="PF02541"/>
    </source>
</evidence>
<dbReference type="Gene3D" id="3.30.420.150">
    <property type="entry name" value="Exopolyphosphatase. Domain 2"/>
    <property type="match status" value="1"/>
</dbReference>
<feature type="region of interest" description="Disordered" evidence="2">
    <location>
        <begin position="1"/>
        <end position="42"/>
    </location>
</feature>
<evidence type="ECO:0000313" key="5">
    <source>
        <dbReference type="Proteomes" id="UP000430670"/>
    </source>
</evidence>
<evidence type="ECO:0000256" key="2">
    <source>
        <dbReference type="SAM" id="MobiDB-lite"/>
    </source>
</evidence>
<feature type="domain" description="Ppx/GppA phosphatase N-terminal" evidence="3">
    <location>
        <begin position="95"/>
        <end position="363"/>
    </location>
</feature>
<protein>
    <submittedName>
        <fullName evidence="4">Ppx/GppA family phosphatase</fullName>
    </submittedName>
</protein>
<gene>
    <name evidence="4" type="ORF">GJ688_05690</name>
</gene>
<dbReference type="InterPro" id="IPR050273">
    <property type="entry name" value="GppA/Ppx_hydrolase"/>
</dbReference>
<name>A0A6I3SI35_HELMO</name>
<dbReference type="Gene3D" id="3.30.420.40">
    <property type="match status" value="1"/>
</dbReference>
<evidence type="ECO:0000313" key="4">
    <source>
        <dbReference type="EMBL" id="MTV48476.1"/>
    </source>
</evidence>
<comment type="similarity">
    <text evidence="1">Belongs to the GppA/Ppx family.</text>
</comment>
<proteinExistence type="inferred from homology"/>
<reference evidence="4 5" key="1">
    <citation type="submission" date="2019-11" db="EMBL/GenBank/DDBJ databases">
        <title>Whole-genome sequence of a the green, strictly anaerobic photosynthetic bacterium Heliobacillus mobilis DSM 6151.</title>
        <authorList>
            <person name="Kyndt J.A."/>
            <person name="Meyer T.E."/>
        </authorList>
    </citation>
    <scope>NUCLEOTIDE SEQUENCE [LARGE SCALE GENOMIC DNA]</scope>
    <source>
        <strain evidence="4 5">DSM 6151</strain>
    </source>
</reference>
<dbReference type="InterPro" id="IPR003695">
    <property type="entry name" value="Ppx_GppA_N"/>
</dbReference>
<dbReference type="AlphaFoldDB" id="A0A6I3SI35"/>
<dbReference type="PANTHER" id="PTHR30005:SF0">
    <property type="entry name" value="RETROGRADE REGULATION PROTEIN 2"/>
    <property type="match status" value="1"/>
</dbReference>
<organism evidence="4 5">
    <name type="scientific">Heliobacterium mobile</name>
    <name type="common">Heliobacillus mobilis</name>
    <dbReference type="NCBI Taxonomy" id="28064"/>
    <lineage>
        <taxon>Bacteria</taxon>
        <taxon>Bacillati</taxon>
        <taxon>Bacillota</taxon>
        <taxon>Clostridia</taxon>
        <taxon>Eubacteriales</taxon>
        <taxon>Heliobacteriaceae</taxon>
        <taxon>Heliobacterium</taxon>
    </lineage>
</organism>
<feature type="compositionally biased region" description="Basic residues" evidence="2">
    <location>
        <begin position="29"/>
        <end position="42"/>
    </location>
</feature>
<accession>A0A6I3SI35</accession>
<evidence type="ECO:0000256" key="1">
    <source>
        <dbReference type="ARBA" id="ARBA00007125"/>
    </source>
</evidence>
<dbReference type="Pfam" id="PF02541">
    <property type="entry name" value="Ppx-GppA"/>
    <property type="match status" value="1"/>
</dbReference>
<dbReference type="InterPro" id="IPR043129">
    <property type="entry name" value="ATPase_NBD"/>
</dbReference>
<dbReference type="Proteomes" id="UP000430670">
    <property type="component" value="Unassembled WGS sequence"/>
</dbReference>
<dbReference type="OrthoDB" id="9807195at2"/>
<comment type="caution">
    <text evidence="4">The sequence shown here is derived from an EMBL/GenBank/DDBJ whole genome shotgun (WGS) entry which is preliminary data.</text>
</comment>
<dbReference type="SUPFAM" id="SSF53067">
    <property type="entry name" value="Actin-like ATPase domain"/>
    <property type="match status" value="2"/>
</dbReference>
<dbReference type="PANTHER" id="PTHR30005">
    <property type="entry name" value="EXOPOLYPHOSPHATASE"/>
    <property type="match status" value="1"/>
</dbReference>
<keyword evidence="5" id="KW-1185">Reference proteome</keyword>
<sequence>MAFLRRLRGTGRSSTTGACSTWRSDRSQGKTKQRRSHEKRRQWKYSNQRLMIKAFPPVAGGNAFYIREVYEEMIDKGQAWGAIDIGSNSVRFLAARQEAGKQTPLWHHLDTTRLGREVTRSGTLHPDAVERTMAALGHGVESMQKYGISVQQVAAFATSAVREALNGQDFCRRVYERFRLEVALLSGETEGHLSYQGAVEGLPEGLAAGRIPVVVDIGGGSAEVVFHHKDRWWRQSFPLGAVRLTESPLGRVDIASVWAPAVEKVSSLQRMGRPILIGVGGTITTVAAIALQLRDYAPDKVHGYEIPLEKVKSIARELRAMDLEERKQVAGLQPERADIIPAGLSVLEAFMEDGGFEEIVVSETDLLHAALKQIALGEWPPRGE</sequence>